<comment type="caution">
    <text evidence="8">The sequence shown here is derived from an EMBL/GenBank/DDBJ whole genome shotgun (WGS) entry which is preliminary data.</text>
</comment>
<sequence length="474" mass="54690">MAKLKGKGKDEELEREPNKRKFPVRKLVVKGGRSGYRCTRGDCRRVFYTQGTFQLHISNHEKVDMKDETRSEEEEEKEKKVEVPRKKTKRTQEARIVEKMEAVPKGRMSVTARNKQTSVPCDKAGCRRLFNSKKGLNIHTRDHEQEEREEVSEDEEDVENPGENGKIDIPWASTLHCGVCDTKPQFSSMAELESHRELTHPNYFNSKQCPRCPKSFGHVCLMNIHLRSHTGEKPYSCPSCDKCFSRKTRARQHHNYVHTTVRRYPCSKCEKSFKTSNGLNNHTKFVHDKETNSKYACTNCTAKFAKKEHLLSHAETHKKPLERQRDSSPGGISMRKATTSTSFFNCAYCQLQLGNRHYLRCHLKTTKHLNTVETFEEVKNYPGCSQALAEEEVALAPIYECKSCESTYSSEELLTQHVELVHEGKGRLICAKCRVEFKTRRYLTRHLSRGTCERAVKRAAKKNKKKSLINPSKM</sequence>
<dbReference type="InterPro" id="IPR013087">
    <property type="entry name" value="Znf_C2H2_type"/>
</dbReference>
<dbReference type="EMBL" id="LJIJ01002938">
    <property type="protein sequence ID" value="ODM89071.1"/>
    <property type="molecule type" value="Genomic_DNA"/>
</dbReference>
<feature type="compositionally biased region" description="Basic and acidic residues" evidence="6">
    <location>
        <begin position="313"/>
        <end position="326"/>
    </location>
</feature>
<feature type="compositionally biased region" description="Acidic residues" evidence="6">
    <location>
        <begin position="147"/>
        <end position="160"/>
    </location>
</feature>
<feature type="compositionally biased region" description="Basic and acidic residues" evidence="6">
    <location>
        <begin position="77"/>
        <end position="91"/>
    </location>
</feature>
<evidence type="ECO:0000256" key="5">
    <source>
        <dbReference type="PROSITE-ProRule" id="PRU00042"/>
    </source>
</evidence>
<keyword evidence="1" id="KW-0479">Metal-binding</keyword>
<gene>
    <name evidence="8" type="ORF">Ocin01_17612</name>
</gene>
<evidence type="ECO:0000313" key="8">
    <source>
        <dbReference type="EMBL" id="ODM89071.1"/>
    </source>
</evidence>
<evidence type="ECO:0000256" key="3">
    <source>
        <dbReference type="ARBA" id="ARBA00022771"/>
    </source>
</evidence>
<dbReference type="Gene3D" id="3.30.160.60">
    <property type="entry name" value="Classic Zinc Finger"/>
    <property type="match status" value="4"/>
</dbReference>
<keyword evidence="2" id="KW-0677">Repeat</keyword>
<name>A0A1D2M812_ORCCI</name>
<dbReference type="GO" id="GO:0005634">
    <property type="term" value="C:nucleus"/>
    <property type="evidence" value="ECO:0007669"/>
    <property type="project" value="TreeGrafter"/>
</dbReference>
<dbReference type="GO" id="GO:0043565">
    <property type="term" value="F:sequence-specific DNA binding"/>
    <property type="evidence" value="ECO:0007669"/>
    <property type="project" value="TreeGrafter"/>
</dbReference>
<evidence type="ECO:0000256" key="2">
    <source>
        <dbReference type="ARBA" id="ARBA00022737"/>
    </source>
</evidence>
<reference evidence="8 9" key="1">
    <citation type="journal article" date="2016" name="Genome Biol. Evol.">
        <title>Gene Family Evolution Reflects Adaptation to Soil Environmental Stressors in the Genome of the Collembolan Orchesella cincta.</title>
        <authorList>
            <person name="Faddeeva-Vakhrusheva A."/>
            <person name="Derks M.F."/>
            <person name="Anvar S.Y."/>
            <person name="Agamennone V."/>
            <person name="Suring W."/>
            <person name="Smit S."/>
            <person name="van Straalen N.M."/>
            <person name="Roelofs D."/>
        </authorList>
    </citation>
    <scope>NUCLEOTIDE SEQUENCE [LARGE SCALE GENOMIC DNA]</scope>
    <source>
        <tissue evidence="8">Mixed pool</tissue>
    </source>
</reference>
<dbReference type="Pfam" id="PF00096">
    <property type="entry name" value="zf-C2H2"/>
    <property type="match status" value="1"/>
</dbReference>
<dbReference type="InterPro" id="IPR036236">
    <property type="entry name" value="Znf_C2H2_sf"/>
</dbReference>
<keyword evidence="9" id="KW-1185">Reference proteome</keyword>
<feature type="domain" description="C2H2-type" evidence="7">
    <location>
        <begin position="119"/>
        <end position="148"/>
    </location>
</feature>
<feature type="domain" description="C2H2-type" evidence="7">
    <location>
        <begin position="399"/>
        <end position="427"/>
    </location>
</feature>
<proteinExistence type="predicted"/>
<evidence type="ECO:0000256" key="4">
    <source>
        <dbReference type="ARBA" id="ARBA00022833"/>
    </source>
</evidence>
<dbReference type="PROSITE" id="PS50157">
    <property type="entry name" value="ZINC_FINGER_C2H2_2"/>
    <property type="match status" value="7"/>
</dbReference>
<dbReference type="STRING" id="48709.A0A1D2M812"/>
<dbReference type="PANTHER" id="PTHR24408">
    <property type="entry name" value="ZINC FINGER PROTEIN"/>
    <property type="match status" value="1"/>
</dbReference>
<feature type="domain" description="C2H2-type" evidence="7">
    <location>
        <begin position="295"/>
        <end position="322"/>
    </location>
</feature>
<accession>A0A1D2M812</accession>
<feature type="domain" description="C2H2-type" evidence="7">
    <location>
        <begin position="36"/>
        <end position="60"/>
    </location>
</feature>
<feature type="region of interest" description="Disordered" evidence="6">
    <location>
        <begin position="63"/>
        <end position="91"/>
    </location>
</feature>
<dbReference type="GO" id="GO:0000981">
    <property type="term" value="F:DNA-binding transcription factor activity, RNA polymerase II-specific"/>
    <property type="evidence" value="ECO:0007669"/>
    <property type="project" value="TreeGrafter"/>
</dbReference>
<feature type="region of interest" description="Disordered" evidence="6">
    <location>
        <begin position="1"/>
        <end position="21"/>
    </location>
</feature>
<evidence type="ECO:0000259" key="7">
    <source>
        <dbReference type="PROSITE" id="PS50157"/>
    </source>
</evidence>
<dbReference type="PANTHER" id="PTHR24408:SF34">
    <property type="entry name" value="ZINC FINGER PROTEIN 672-RELATED"/>
    <property type="match status" value="1"/>
</dbReference>
<protein>
    <submittedName>
        <fullName evidence="8">Putative zinc finger protein</fullName>
    </submittedName>
</protein>
<feature type="region of interest" description="Disordered" evidence="6">
    <location>
        <begin position="137"/>
        <end position="165"/>
    </location>
</feature>
<feature type="domain" description="C2H2-type" evidence="7">
    <location>
        <begin position="235"/>
        <end position="263"/>
    </location>
</feature>
<keyword evidence="4" id="KW-0862">Zinc</keyword>
<evidence type="ECO:0000256" key="1">
    <source>
        <dbReference type="ARBA" id="ARBA00022723"/>
    </source>
</evidence>
<feature type="compositionally biased region" description="Basic and acidic residues" evidence="6">
    <location>
        <begin position="7"/>
        <end position="19"/>
    </location>
</feature>
<feature type="domain" description="C2H2-type" evidence="7">
    <location>
        <begin position="207"/>
        <end position="234"/>
    </location>
</feature>
<dbReference type="AlphaFoldDB" id="A0A1D2M812"/>
<evidence type="ECO:0000256" key="6">
    <source>
        <dbReference type="SAM" id="MobiDB-lite"/>
    </source>
</evidence>
<dbReference type="SUPFAM" id="SSF57667">
    <property type="entry name" value="beta-beta-alpha zinc fingers"/>
    <property type="match status" value="4"/>
</dbReference>
<organism evidence="8 9">
    <name type="scientific">Orchesella cincta</name>
    <name type="common">Springtail</name>
    <name type="synonym">Podura cincta</name>
    <dbReference type="NCBI Taxonomy" id="48709"/>
    <lineage>
        <taxon>Eukaryota</taxon>
        <taxon>Metazoa</taxon>
        <taxon>Ecdysozoa</taxon>
        <taxon>Arthropoda</taxon>
        <taxon>Hexapoda</taxon>
        <taxon>Collembola</taxon>
        <taxon>Entomobryomorpha</taxon>
        <taxon>Entomobryoidea</taxon>
        <taxon>Orchesellidae</taxon>
        <taxon>Orchesellinae</taxon>
        <taxon>Orchesella</taxon>
    </lineage>
</organism>
<feature type="region of interest" description="Disordered" evidence="6">
    <location>
        <begin position="313"/>
        <end position="332"/>
    </location>
</feature>
<dbReference type="OMA" id="YERIHIN"/>
<feature type="domain" description="C2H2-type" evidence="7">
    <location>
        <begin position="264"/>
        <end position="292"/>
    </location>
</feature>
<dbReference type="GO" id="GO:0008270">
    <property type="term" value="F:zinc ion binding"/>
    <property type="evidence" value="ECO:0007669"/>
    <property type="project" value="UniProtKB-KW"/>
</dbReference>
<keyword evidence="3 5" id="KW-0863">Zinc-finger</keyword>
<dbReference type="Proteomes" id="UP000094527">
    <property type="component" value="Unassembled WGS sequence"/>
</dbReference>
<evidence type="ECO:0000313" key="9">
    <source>
        <dbReference type="Proteomes" id="UP000094527"/>
    </source>
</evidence>
<dbReference type="FunFam" id="3.30.160.60:FF:000100">
    <property type="entry name" value="Zinc finger 45-like"/>
    <property type="match status" value="1"/>
</dbReference>
<dbReference type="SMART" id="SM00355">
    <property type="entry name" value="ZnF_C2H2"/>
    <property type="match status" value="10"/>
</dbReference>
<dbReference type="PROSITE" id="PS00028">
    <property type="entry name" value="ZINC_FINGER_C2H2_1"/>
    <property type="match status" value="8"/>
</dbReference>
<dbReference type="OrthoDB" id="10027876at2759"/>